<dbReference type="GO" id="GO:0005524">
    <property type="term" value="F:ATP binding"/>
    <property type="evidence" value="ECO:0007669"/>
    <property type="project" value="UniProtKB-UniRule"/>
</dbReference>
<dbReference type="RefSeq" id="WP_093913464.1">
    <property type="nucleotide sequence ID" value="NZ_FONL01000007.1"/>
</dbReference>
<dbReference type="OrthoDB" id="9812943at2"/>
<dbReference type="Gene3D" id="3.40.50.300">
    <property type="entry name" value="P-loop containing nucleotide triphosphate hydrolases"/>
    <property type="match status" value="1"/>
</dbReference>
<dbReference type="NCBIfam" id="TIGR00152">
    <property type="entry name" value="dephospho-CoA kinase"/>
    <property type="match status" value="1"/>
</dbReference>
<dbReference type="HAMAP" id="MF_00376">
    <property type="entry name" value="Dephospho_CoA_kinase"/>
    <property type="match status" value="1"/>
</dbReference>
<protein>
    <recommendedName>
        <fullName evidence="3 4">Dephospho-CoA kinase</fullName>
        <ecNumber evidence="3 4">2.7.1.24</ecNumber>
    </recommendedName>
    <alternativeName>
        <fullName evidence="3">Dephosphocoenzyme A kinase</fullName>
    </alternativeName>
</protein>
<dbReference type="PANTHER" id="PTHR10695">
    <property type="entry name" value="DEPHOSPHO-COA KINASE-RELATED"/>
    <property type="match status" value="1"/>
</dbReference>
<dbReference type="PROSITE" id="PS51219">
    <property type="entry name" value="DPCK"/>
    <property type="match status" value="1"/>
</dbReference>
<comment type="pathway">
    <text evidence="3">Cofactor biosynthesis; coenzyme A biosynthesis; CoA from (R)-pantothenate: step 5/5.</text>
</comment>
<dbReference type="UniPathway" id="UPA00241">
    <property type="reaction ID" value="UER00356"/>
</dbReference>
<dbReference type="Pfam" id="PF01121">
    <property type="entry name" value="CoaE"/>
    <property type="match status" value="1"/>
</dbReference>
<dbReference type="InterPro" id="IPR027417">
    <property type="entry name" value="P-loop_NTPase"/>
</dbReference>
<keyword evidence="1 3" id="KW-0547">Nucleotide-binding</keyword>
<feature type="binding site" evidence="3">
    <location>
        <begin position="11"/>
        <end position="16"/>
    </location>
    <ligand>
        <name>ATP</name>
        <dbReference type="ChEBI" id="CHEBI:30616"/>
    </ligand>
</feature>
<reference evidence="5 6" key="1">
    <citation type="submission" date="2016-10" db="EMBL/GenBank/DDBJ databases">
        <authorList>
            <person name="de Groot N.N."/>
        </authorList>
    </citation>
    <scope>NUCLEOTIDE SEQUENCE [LARGE SCALE GENOMIC DNA]</scope>
    <source>
        <strain evidence="5 6">DSM 9236</strain>
    </source>
</reference>
<evidence type="ECO:0000256" key="2">
    <source>
        <dbReference type="ARBA" id="ARBA00022840"/>
    </source>
</evidence>
<evidence type="ECO:0000256" key="3">
    <source>
        <dbReference type="HAMAP-Rule" id="MF_00376"/>
    </source>
</evidence>
<dbReference type="EMBL" id="FONL01000007">
    <property type="protein sequence ID" value="SFE49071.1"/>
    <property type="molecule type" value="Genomic_DNA"/>
</dbReference>
<gene>
    <name evidence="3" type="primary">coaE</name>
    <name evidence="5" type="ORF">SAMN05216245_10795</name>
</gene>
<keyword evidence="6" id="KW-1185">Reference proteome</keyword>
<dbReference type="GO" id="GO:0004140">
    <property type="term" value="F:dephospho-CoA kinase activity"/>
    <property type="evidence" value="ECO:0007669"/>
    <property type="project" value="UniProtKB-UniRule"/>
</dbReference>
<dbReference type="AlphaFoldDB" id="A0A1I2AYP1"/>
<keyword evidence="3" id="KW-0808">Transferase</keyword>
<organism evidence="5 6">
    <name type="scientific">Succiniclasticum ruminis DSM 9236</name>
    <dbReference type="NCBI Taxonomy" id="1123323"/>
    <lineage>
        <taxon>Bacteria</taxon>
        <taxon>Bacillati</taxon>
        <taxon>Bacillota</taxon>
        <taxon>Negativicutes</taxon>
        <taxon>Acidaminococcales</taxon>
        <taxon>Acidaminococcaceae</taxon>
        <taxon>Succiniclasticum</taxon>
    </lineage>
</organism>
<dbReference type="GO" id="GO:0005737">
    <property type="term" value="C:cytoplasm"/>
    <property type="evidence" value="ECO:0007669"/>
    <property type="project" value="UniProtKB-SubCell"/>
</dbReference>
<comment type="similarity">
    <text evidence="3">Belongs to the CoaE family.</text>
</comment>
<proteinExistence type="inferred from homology"/>
<dbReference type="Proteomes" id="UP000198896">
    <property type="component" value="Unassembled WGS sequence"/>
</dbReference>
<dbReference type="PANTHER" id="PTHR10695:SF46">
    <property type="entry name" value="BIFUNCTIONAL COENZYME A SYNTHASE-RELATED"/>
    <property type="match status" value="1"/>
</dbReference>
<evidence type="ECO:0000313" key="6">
    <source>
        <dbReference type="Proteomes" id="UP000198896"/>
    </source>
</evidence>
<dbReference type="EC" id="2.7.1.24" evidence="3 4"/>
<name>A0A1I2AYP1_9FIRM</name>
<dbReference type="STRING" id="1123323.SAMN05216245_10795"/>
<comment type="subcellular location">
    <subcellularLocation>
        <location evidence="3">Cytoplasm</location>
    </subcellularLocation>
</comment>
<accession>A0A1I2AYP1</accession>
<sequence length="199" mass="21949">MIVIGLTGGIGSGKSTVSSYMKKLGIPVFDADASSRAAVKKGSLCLQKIVTFFGPDCLLPDGELNRPWVADKVFHDRAVLKQYEKIVQDQVWAEAQRFLTEEREKNTAAVLLDVPLLIECGWHTKVDSVWLVKVPKEIQIQRAMLRDGATEEAVLARINTQMSLADKEKFADVVIDNSGNIENTKAQVTAQMHKILGAI</sequence>
<evidence type="ECO:0000313" key="5">
    <source>
        <dbReference type="EMBL" id="SFE49071.1"/>
    </source>
</evidence>
<dbReference type="InterPro" id="IPR001977">
    <property type="entry name" value="Depp_CoAkinase"/>
</dbReference>
<keyword evidence="3" id="KW-0173">Coenzyme A biosynthesis</keyword>
<evidence type="ECO:0000256" key="4">
    <source>
        <dbReference type="NCBIfam" id="TIGR00152"/>
    </source>
</evidence>
<dbReference type="SUPFAM" id="SSF52540">
    <property type="entry name" value="P-loop containing nucleoside triphosphate hydrolases"/>
    <property type="match status" value="1"/>
</dbReference>
<dbReference type="CDD" id="cd02022">
    <property type="entry name" value="DPCK"/>
    <property type="match status" value="1"/>
</dbReference>
<comment type="catalytic activity">
    <reaction evidence="3">
        <text>3'-dephospho-CoA + ATP = ADP + CoA + H(+)</text>
        <dbReference type="Rhea" id="RHEA:18245"/>
        <dbReference type="ChEBI" id="CHEBI:15378"/>
        <dbReference type="ChEBI" id="CHEBI:30616"/>
        <dbReference type="ChEBI" id="CHEBI:57287"/>
        <dbReference type="ChEBI" id="CHEBI:57328"/>
        <dbReference type="ChEBI" id="CHEBI:456216"/>
        <dbReference type="EC" id="2.7.1.24"/>
    </reaction>
</comment>
<comment type="function">
    <text evidence="3">Catalyzes the phosphorylation of the 3'-hydroxyl group of dephosphocoenzyme A to form coenzyme A.</text>
</comment>
<evidence type="ECO:0000256" key="1">
    <source>
        <dbReference type="ARBA" id="ARBA00022741"/>
    </source>
</evidence>
<keyword evidence="3 5" id="KW-0418">Kinase</keyword>
<dbReference type="GO" id="GO:0015937">
    <property type="term" value="P:coenzyme A biosynthetic process"/>
    <property type="evidence" value="ECO:0007669"/>
    <property type="project" value="UniProtKB-UniRule"/>
</dbReference>
<keyword evidence="2 3" id="KW-0067">ATP-binding</keyword>
<keyword evidence="3" id="KW-0963">Cytoplasm</keyword>